<evidence type="ECO:0000313" key="2">
    <source>
        <dbReference type="Proteomes" id="UP000056905"/>
    </source>
</evidence>
<dbReference type="Proteomes" id="UP000056905">
    <property type="component" value="Chromosome"/>
</dbReference>
<dbReference type="PANTHER" id="PTHR35175:SF2">
    <property type="entry name" value="DUF1289 DOMAIN-CONTAINING PROTEIN"/>
    <property type="match status" value="1"/>
</dbReference>
<dbReference type="KEGG" id="chq:AQ619_09505"/>
<dbReference type="STRING" id="69395.AQ619_09505"/>
<evidence type="ECO:0000313" key="1">
    <source>
        <dbReference type="EMBL" id="ALL13569.1"/>
    </source>
</evidence>
<organism evidence="1 2">
    <name type="scientific">Caulobacter henricii</name>
    <dbReference type="NCBI Taxonomy" id="69395"/>
    <lineage>
        <taxon>Bacteria</taxon>
        <taxon>Pseudomonadati</taxon>
        <taxon>Pseudomonadota</taxon>
        <taxon>Alphaproteobacteria</taxon>
        <taxon>Caulobacterales</taxon>
        <taxon>Caulobacteraceae</taxon>
        <taxon>Caulobacter</taxon>
    </lineage>
</organism>
<dbReference type="InterPro" id="IPR010710">
    <property type="entry name" value="DUF1289"/>
</dbReference>
<dbReference type="Pfam" id="PF06945">
    <property type="entry name" value="DUF1289"/>
    <property type="match status" value="1"/>
</dbReference>
<accession>A0A0P0P026</accession>
<dbReference type="PANTHER" id="PTHR35175">
    <property type="entry name" value="DUF1289 DOMAIN-CONTAINING PROTEIN"/>
    <property type="match status" value="1"/>
</dbReference>
<dbReference type="RefSeq" id="WP_062146693.1">
    <property type="nucleotide sequence ID" value="NZ_CP013002.1"/>
</dbReference>
<proteinExistence type="predicted"/>
<dbReference type="OrthoDB" id="9811423at2"/>
<name>A0A0P0P026_9CAUL</name>
<sequence>MDLTASSPRPIVSPCIKVCAVDGQSGYCLGCRRTLPEIASWARKSDDERSAILAELPSRPVPMISLVAGQA</sequence>
<reference evidence="1 2" key="1">
    <citation type="submission" date="2015-10" db="EMBL/GenBank/DDBJ databases">
        <title>Conservation of the essential genome among Caulobacter and Brevundimonas species.</title>
        <authorList>
            <person name="Scott D."/>
            <person name="Ely B."/>
        </authorList>
    </citation>
    <scope>NUCLEOTIDE SEQUENCE [LARGE SCALE GENOMIC DNA]</scope>
    <source>
        <strain evidence="1 2">CB4</strain>
    </source>
</reference>
<keyword evidence="2" id="KW-1185">Reference proteome</keyword>
<gene>
    <name evidence="1" type="ORF">AQ619_09505</name>
</gene>
<protein>
    <submittedName>
        <fullName evidence="1">Fe-S oxidoreductase</fullName>
    </submittedName>
</protein>
<dbReference type="EMBL" id="CP013002">
    <property type="protein sequence ID" value="ALL13569.1"/>
    <property type="molecule type" value="Genomic_DNA"/>
</dbReference>
<dbReference type="AlphaFoldDB" id="A0A0P0P026"/>